<keyword evidence="3" id="KW-1185">Reference proteome</keyword>
<feature type="transmembrane region" description="Helical" evidence="1">
    <location>
        <begin position="7"/>
        <end position="25"/>
    </location>
</feature>
<reference evidence="3" key="1">
    <citation type="journal article" date="2019" name="Int. J. Syst. Evol. Microbiol.">
        <title>The Global Catalogue of Microorganisms (GCM) 10K type strain sequencing project: providing services to taxonomists for standard genome sequencing and annotation.</title>
        <authorList>
            <consortium name="The Broad Institute Genomics Platform"/>
            <consortium name="The Broad Institute Genome Sequencing Center for Infectious Disease"/>
            <person name="Wu L."/>
            <person name="Ma J."/>
        </authorList>
    </citation>
    <scope>NUCLEOTIDE SEQUENCE [LARGE SCALE GENOMIC DNA]</scope>
    <source>
        <strain evidence="3">CCUG 59189</strain>
    </source>
</reference>
<keyword evidence="1" id="KW-0472">Membrane</keyword>
<keyword evidence="1" id="KW-0812">Transmembrane</keyword>
<organism evidence="2 3">
    <name type="scientific">Paenibacillus puldeungensis</name>
    <dbReference type="NCBI Taxonomy" id="696536"/>
    <lineage>
        <taxon>Bacteria</taxon>
        <taxon>Bacillati</taxon>
        <taxon>Bacillota</taxon>
        <taxon>Bacilli</taxon>
        <taxon>Bacillales</taxon>
        <taxon>Paenibacillaceae</taxon>
        <taxon>Paenibacillus</taxon>
    </lineage>
</organism>
<name>A0ABW3RUP0_9BACL</name>
<keyword evidence="1" id="KW-1133">Transmembrane helix</keyword>
<comment type="caution">
    <text evidence="2">The sequence shown here is derived from an EMBL/GenBank/DDBJ whole genome shotgun (WGS) entry which is preliminary data.</text>
</comment>
<dbReference type="EMBL" id="JBHTLM010000003">
    <property type="protein sequence ID" value="MFD1175875.1"/>
    <property type="molecule type" value="Genomic_DNA"/>
</dbReference>
<sequence length="753" mass="84682">MKKRGLSLINLVFFIPTIILSFAVWNDYKGYINHIDDYLPSLSGIYVMDQGNKVVGLSDKEDDGLKKAYLFDLETRKLLSKVDIRSNMFGQMKAISYQQDGVIIPTYDESSGLQLNFFKPSGMVEELAQSTLYIPNSLTSGVYSWRGRMIISGDARDTDPFIVQVKDGQLKRIALTADNLLPARPVRVDEVTGSFKNDFAVPIFEVDLKDDRTAYVSGVFDKNNRLSVLIPSKELNTFDAQDEAGARFAKSFGFNNSKLIRVDGEYPESAKFYNKNERKWGAVVPTPKPVYQARVFLLNDQEVLIAGSTAKDELDGTVLGYVFNEKTGKFTDATELLGKISYKELEGSDANFYKELGSDMLYFQSGEKAAGFMNVKSHNTQLLTTEQVEGWMVEKGANQFSLKSFWNYVKQWNAVVINWLVWLFMPLILFSSIAIISLNINKSRKKRIAQGLHLPGTIVRMEETGLFVNEQPQVRFVVQFADEGQMKEVEIKKVISYFTDIKVGDSVIISYNRKKKSAEFVTDQDVPQDQELDVIKNAVLRRTELLGDVNRSQVLKLYFVAEGREYTVPVVQPPGFEYRIGEKADLMMVQGTTRIHSYGNEGAFEKSDQISLNGEVIGVEKYPIFTGGRQLMILEVNINDGPAPIRKVNSIFVPKGLPVQAGLVIPITMRKNDFLKETRLSRGKQGAAIVTSVRFTGTLAERPLADITVERGGVAYRITQTIEPVYGVVVGDELWIAYDESTREAIIINYSTQ</sequence>
<evidence type="ECO:0000256" key="1">
    <source>
        <dbReference type="SAM" id="Phobius"/>
    </source>
</evidence>
<evidence type="ECO:0000313" key="3">
    <source>
        <dbReference type="Proteomes" id="UP001597262"/>
    </source>
</evidence>
<feature type="transmembrane region" description="Helical" evidence="1">
    <location>
        <begin position="419"/>
        <end position="440"/>
    </location>
</feature>
<dbReference type="RefSeq" id="WP_379317668.1">
    <property type="nucleotide sequence ID" value="NZ_JBHTLM010000003.1"/>
</dbReference>
<proteinExistence type="predicted"/>
<evidence type="ECO:0000313" key="2">
    <source>
        <dbReference type="EMBL" id="MFD1175875.1"/>
    </source>
</evidence>
<accession>A0ABW3RUP0</accession>
<dbReference type="Proteomes" id="UP001597262">
    <property type="component" value="Unassembled WGS sequence"/>
</dbReference>
<dbReference type="InterPro" id="IPR011043">
    <property type="entry name" value="Gal_Oxase/kelch_b-propeller"/>
</dbReference>
<dbReference type="SUPFAM" id="SSF50965">
    <property type="entry name" value="Galactose oxidase, central domain"/>
    <property type="match status" value="1"/>
</dbReference>
<gene>
    <name evidence="2" type="ORF">ACFQ3W_06090</name>
</gene>
<protein>
    <submittedName>
        <fullName evidence="2">Uncharacterized protein</fullName>
    </submittedName>
</protein>